<organism evidence="3 4">
    <name type="scientific">Pseudomonas eucalypticola</name>
    <dbReference type="NCBI Taxonomy" id="2599595"/>
    <lineage>
        <taxon>Bacteria</taxon>
        <taxon>Pseudomonadati</taxon>
        <taxon>Pseudomonadota</taxon>
        <taxon>Gammaproteobacteria</taxon>
        <taxon>Pseudomonadales</taxon>
        <taxon>Pseudomonadaceae</taxon>
        <taxon>Pseudomonas</taxon>
    </lineage>
</organism>
<sequence>MNYHTPTLRRALAADYAIGLMAPAARRRFERLLVDDHALRQELGQWQDALASLAAPLPEAPVPERVWENIKARIEPQRLHVPPPSFTRRRLGLGALAAAVVLAVGLGMYYNRDQAMYSATLVSASNQPAVTIEAFDQYLQVAPLNLASAPADRSMQLWAIPAEGTPVSLGLMPEGGKGRISLDESQRKLLGEPIALAISLEPAGGSPTGQPTGPVLYHGQVISL</sequence>
<feature type="domain" description="Anti-sigma K factor RskA C-terminal" evidence="2">
    <location>
        <begin position="95"/>
        <end position="215"/>
    </location>
</feature>
<dbReference type="KEGG" id="pez:HWQ56_26570"/>
<proteinExistence type="predicted"/>
<accession>A0A7D5H377</accession>
<evidence type="ECO:0000313" key="4">
    <source>
        <dbReference type="Proteomes" id="UP000509568"/>
    </source>
</evidence>
<evidence type="ECO:0000256" key="1">
    <source>
        <dbReference type="SAM" id="Phobius"/>
    </source>
</evidence>
<dbReference type="PANTHER" id="PTHR37461:SF1">
    <property type="entry name" value="ANTI-SIGMA-K FACTOR RSKA"/>
    <property type="match status" value="1"/>
</dbReference>
<dbReference type="GO" id="GO:0016989">
    <property type="term" value="F:sigma factor antagonist activity"/>
    <property type="evidence" value="ECO:0007669"/>
    <property type="project" value="TreeGrafter"/>
</dbReference>
<dbReference type="Pfam" id="PF10099">
    <property type="entry name" value="RskA_C"/>
    <property type="match status" value="1"/>
</dbReference>
<dbReference type="EMBL" id="CP056030">
    <property type="protein sequence ID" value="QKZ07147.1"/>
    <property type="molecule type" value="Genomic_DNA"/>
</dbReference>
<dbReference type="AlphaFoldDB" id="A0A7D5H377"/>
<dbReference type="InterPro" id="IPR018764">
    <property type="entry name" value="RskA_C"/>
</dbReference>
<evidence type="ECO:0000313" key="3">
    <source>
        <dbReference type="EMBL" id="QKZ07147.1"/>
    </source>
</evidence>
<dbReference type="GO" id="GO:0005886">
    <property type="term" value="C:plasma membrane"/>
    <property type="evidence" value="ECO:0007669"/>
    <property type="project" value="InterPro"/>
</dbReference>
<protein>
    <submittedName>
        <fullName evidence="3">Anti-sigma factor</fullName>
    </submittedName>
</protein>
<dbReference type="GO" id="GO:0006417">
    <property type="term" value="P:regulation of translation"/>
    <property type="evidence" value="ECO:0007669"/>
    <property type="project" value="TreeGrafter"/>
</dbReference>
<keyword evidence="4" id="KW-1185">Reference proteome</keyword>
<gene>
    <name evidence="3" type="ORF">HWQ56_26570</name>
</gene>
<reference evidence="3 4" key="1">
    <citation type="submission" date="2020-06" db="EMBL/GenBank/DDBJ databases">
        <title>Pseudomonas eucalypticola sp. nov., an endophyte of Eucalyptus dunnii leaves with biocontrol ability of eucalyptus leaf blight.</title>
        <authorList>
            <person name="Liu Y."/>
            <person name="Song Z."/>
            <person name="Zeng H."/>
            <person name="Lu M."/>
            <person name="Wang X."/>
            <person name="Lian X."/>
            <person name="Zhang Q."/>
        </authorList>
    </citation>
    <scope>NUCLEOTIDE SEQUENCE [LARGE SCALE GENOMIC DNA]</scope>
    <source>
        <strain evidence="3 4">NP-1</strain>
    </source>
</reference>
<name>A0A7D5H377_9PSED</name>
<keyword evidence="1" id="KW-0812">Transmembrane</keyword>
<evidence type="ECO:0000259" key="2">
    <source>
        <dbReference type="Pfam" id="PF10099"/>
    </source>
</evidence>
<dbReference type="RefSeq" id="WP_176572130.1">
    <property type="nucleotide sequence ID" value="NZ_CP056030.1"/>
</dbReference>
<keyword evidence="1" id="KW-1133">Transmembrane helix</keyword>
<keyword evidence="1" id="KW-0472">Membrane</keyword>
<dbReference type="InterPro" id="IPR051474">
    <property type="entry name" value="Anti-sigma-K/W_factor"/>
</dbReference>
<dbReference type="PANTHER" id="PTHR37461">
    <property type="entry name" value="ANTI-SIGMA-K FACTOR RSKA"/>
    <property type="match status" value="1"/>
</dbReference>
<dbReference type="Proteomes" id="UP000509568">
    <property type="component" value="Chromosome"/>
</dbReference>
<feature type="transmembrane region" description="Helical" evidence="1">
    <location>
        <begin position="91"/>
        <end position="110"/>
    </location>
</feature>